<sequence length="684" mass="78568">MQETELHDLSDDSDYAASIHQGSASLTRNGSSQRSSESESDGAEVVYLKENVAVHPTQYSSERINGRLRLIKQGSSLFMTWIPYKGKNLNARLSDRDRNLYTIRAVPFTDVRSICRHAPPLGWQYIIVVLSSGLAFPPLYFYNGGVREFLATVKQHNFLVRSAEDSNVFLVNDFQDRLQRTLSSLELPRTVSANVLSSVISVGQFPSNENQERNEGGTFDGSASHIQNNGRRRQKVHGPVRDLPIQVLEKFSRVTRLARETTSHLFRESYSDGFSANERKNHNQTLHGHPSDLVSNDVEKVSSEIPEASDPLEKTVSIKRDDSEEAVTNVGTFELIDSKEADKLTLWGKPRQPPLGAEEWLTFFDSEGRIIDSKSLRKRVFYGGIDHRLRKEVWPFLLGYHAYDSTYAERQYLVSAKKSEYETIKNQWQSISKEQAKRFTKFRERRGLIEKDVVRTDRSLSFYDGDDNPNVNLLHDILLTYSFYNFDLGYCQGMSDLLSPILFVMRDESESFWCFVALMERLGPNFNRDQSGMHSQLFALSKLVELLDSALRNHFKQNDCLNYFFCFRWVLIQFKREFDFDKTMRLWEVLWTHYLSEHLHLYFCIGILKRYRPKIIGEQMDFDTLLKFINELSGQIDLESTLRDAEALCICAGENGAAIIPPGTPPSLPIEDGVLYPQLDDDVL</sequence>
<gene>
    <name evidence="1" type="ORF">Vadar_034560</name>
</gene>
<accession>A0ACB7Z9F8</accession>
<proteinExistence type="predicted"/>
<name>A0ACB7Z9F8_9ERIC</name>
<reference evidence="1 2" key="1">
    <citation type="journal article" date="2021" name="Hortic Res">
        <title>High-quality reference genome and annotation aids understanding of berry development for evergreen blueberry (Vaccinium darrowii).</title>
        <authorList>
            <person name="Yu J."/>
            <person name="Hulse-Kemp A.M."/>
            <person name="Babiker E."/>
            <person name="Staton M."/>
        </authorList>
    </citation>
    <scope>NUCLEOTIDE SEQUENCE [LARGE SCALE GENOMIC DNA]</scope>
    <source>
        <strain evidence="2">cv. NJ 8807/NJ 8810</strain>
        <tissue evidence="1">Young leaf</tissue>
    </source>
</reference>
<dbReference type="EMBL" id="CM037154">
    <property type="protein sequence ID" value="KAH7862082.1"/>
    <property type="molecule type" value="Genomic_DNA"/>
</dbReference>
<evidence type="ECO:0000313" key="1">
    <source>
        <dbReference type="EMBL" id="KAH7862082.1"/>
    </source>
</evidence>
<organism evidence="1 2">
    <name type="scientific">Vaccinium darrowii</name>
    <dbReference type="NCBI Taxonomy" id="229202"/>
    <lineage>
        <taxon>Eukaryota</taxon>
        <taxon>Viridiplantae</taxon>
        <taxon>Streptophyta</taxon>
        <taxon>Embryophyta</taxon>
        <taxon>Tracheophyta</taxon>
        <taxon>Spermatophyta</taxon>
        <taxon>Magnoliopsida</taxon>
        <taxon>eudicotyledons</taxon>
        <taxon>Gunneridae</taxon>
        <taxon>Pentapetalae</taxon>
        <taxon>asterids</taxon>
        <taxon>Ericales</taxon>
        <taxon>Ericaceae</taxon>
        <taxon>Vaccinioideae</taxon>
        <taxon>Vaccinieae</taxon>
        <taxon>Vaccinium</taxon>
    </lineage>
</organism>
<keyword evidence="2" id="KW-1185">Reference proteome</keyword>
<protein>
    <submittedName>
        <fullName evidence="1">Uncharacterized protein</fullName>
    </submittedName>
</protein>
<comment type="caution">
    <text evidence="1">The sequence shown here is derived from an EMBL/GenBank/DDBJ whole genome shotgun (WGS) entry which is preliminary data.</text>
</comment>
<dbReference type="Proteomes" id="UP000828048">
    <property type="component" value="Chromosome 4"/>
</dbReference>
<evidence type="ECO:0000313" key="2">
    <source>
        <dbReference type="Proteomes" id="UP000828048"/>
    </source>
</evidence>